<keyword evidence="1" id="KW-0472">Membrane</keyword>
<keyword evidence="4" id="KW-1185">Reference proteome</keyword>
<keyword evidence="1" id="KW-1133">Transmembrane helix</keyword>
<organism evidence="3 4">
    <name type="scientific">Ornatilinea apprima</name>
    <dbReference type="NCBI Taxonomy" id="1134406"/>
    <lineage>
        <taxon>Bacteria</taxon>
        <taxon>Bacillati</taxon>
        <taxon>Chloroflexota</taxon>
        <taxon>Anaerolineae</taxon>
        <taxon>Anaerolineales</taxon>
        <taxon>Anaerolineaceae</taxon>
        <taxon>Ornatilinea</taxon>
    </lineage>
</organism>
<dbReference type="InterPro" id="IPR000182">
    <property type="entry name" value="GNAT_dom"/>
</dbReference>
<dbReference type="SUPFAM" id="SSF55729">
    <property type="entry name" value="Acyl-CoA N-acyltransferases (Nat)"/>
    <property type="match status" value="1"/>
</dbReference>
<gene>
    <name evidence="3" type="ORF">ADN00_03235</name>
</gene>
<name>A0A0P6Y373_9CHLR</name>
<dbReference type="AlphaFoldDB" id="A0A0P6Y373"/>
<evidence type="ECO:0000313" key="4">
    <source>
        <dbReference type="Proteomes" id="UP000050417"/>
    </source>
</evidence>
<dbReference type="EMBL" id="LGCL01000014">
    <property type="protein sequence ID" value="KPL79352.1"/>
    <property type="molecule type" value="Genomic_DNA"/>
</dbReference>
<reference evidence="3 4" key="1">
    <citation type="submission" date="2015-07" db="EMBL/GenBank/DDBJ databases">
        <title>Genome sequence of Ornatilinea apprima DSM 23815.</title>
        <authorList>
            <person name="Hemp J."/>
            <person name="Ward L.M."/>
            <person name="Pace L.A."/>
            <person name="Fischer W.W."/>
        </authorList>
    </citation>
    <scope>NUCLEOTIDE SEQUENCE [LARGE SCALE GENOMIC DNA]</scope>
    <source>
        <strain evidence="3 4">P3M-1</strain>
    </source>
</reference>
<evidence type="ECO:0000259" key="2">
    <source>
        <dbReference type="Pfam" id="PF00583"/>
    </source>
</evidence>
<dbReference type="InterPro" id="IPR016181">
    <property type="entry name" value="Acyl_CoA_acyltransferase"/>
</dbReference>
<protein>
    <recommendedName>
        <fullName evidence="2">N-acetyltransferase domain-containing protein</fullName>
    </recommendedName>
</protein>
<dbReference type="Proteomes" id="UP000050417">
    <property type="component" value="Unassembled WGS sequence"/>
</dbReference>
<dbReference type="Pfam" id="PF00583">
    <property type="entry name" value="Acetyltransf_1"/>
    <property type="match status" value="1"/>
</dbReference>
<feature type="transmembrane region" description="Helical" evidence="1">
    <location>
        <begin position="9"/>
        <end position="28"/>
    </location>
</feature>
<feature type="domain" description="N-acetyltransferase" evidence="2">
    <location>
        <begin position="91"/>
        <end position="195"/>
    </location>
</feature>
<feature type="transmembrane region" description="Helical" evidence="1">
    <location>
        <begin position="40"/>
        <end position="69"/>
    </location>
</feature>
<keyword evidence="1" id="KW-0812">Transmembrane</keyword>
<dbReference type="GO" id="GO:0016747">
    <property type="term" value="F:acyltransferase activity, transferring groups other than amino-acyl groups"/>
    <property type="evidence" value="ECO:0007669"/>
    <property type="project" value="InterPro"/>
</dbReference>
<evidence type="ECO:0000313" key="3">
    <source>
        <dbReference type="EMBL" id="KPL79352.1"/>
    </source>
</evidence>
<sequence>MNTQMLYEIIGYAASTLVAISLTMSSILKLRVINLIGASIFTVYGLLIGAYPVAGLNFFIVLIDLYFLYEMRAAKEYFKLLDVRPQNNYFKEFLSHYQPELQKYFPGFEFKPEDQQIIFFVLRNMVPAGLFIGRVAGEDTLEVELDFVIPGYRDFKIGRYLYEKNAAFFLSKGIRRISTRAATEKHSRYLKRMGFLAGRDNQFLLTLAS</sequence>
<evidence type="ECO:0000256" key="1">
    <source>
        <dbReference type="SAM" id="Phobius"/>
    </source>
</evidence>
<proteinExistence type="predicted"/>
<accession>A0A0P6Y373</accession>
<comment type="caution">
    <text evidence="3">The sequence shown here is derived from an EMBL/GenBank/DDBJ whole genome shotgun (WGS) entry which is preliminary data.</text>
</comment>